<keyword evidence="3" id="KW-0949">S-adenosyl-L-methionine</keyword>
<keyword evidence="7" id="KW-1185">Reference proteome</keyword>
<dbReference type="PANTHER" id="PTHR33603:SF1">
    <property type="entry name" value="RIBOSOMAL RNA LARGE SUBUNIT METHYLTRANSFERASE H"/>
    <property type="match status" value="1"/>
</dbReference>
<dbReference type="GO" id="GO:0008168">
    <property type="term" value="F:methyltransferase activity"/>
    <property type="evidence" value="ECO:0007669"/>
    <property type="project" value="UniProtKB-KW"/>
</dbReference>
<sequence>MSFNHVRLILFCLFVMLRPIASFVVKKSPSLRLNQSSTRRFLNVNINCVGKPNSVEPWLREGYEEYEKRLKPTLKLTTNFLKNDAALVKSLEKEKYPNSILLLDEAGKTHDSLSFTSLLYSTFTSSNSATVNFYIGAAEGFPDSVKNNKKYNKINLGILTWPHQFIRVMIAEQIYRATEIRKGSGYHKQ</sequence>
<dbReference type="AlphaFoldDB" id="A0A9W7C8K1"/>
<comment type="similarity">
    <text evidence="4">Belongs to the RNA methyltransferase RlmH family.</text>
</comment>
<name>A0A9W7C8K1_9STRA</name>
<dbReference type="CDD" id="cd18081">
    <property type="entry name" value="RlmH-like"/>
    <property type="match status" value="1"/>
</dbReference>
<dbReference type="InterPro" id="IPR029028">
    <property type="entry name" value="Alpha/beta_knot_MTases"/>
</dbReference>
<evidence type="ECO:0000256" key="3">
    <source>
        <dbReference type="ARBA" id="ARBA00022691"/>
    </source>
</evidence>
<keyword evidence="2" id="KW-0808">Transferase</keyword>
<evidence type="ECO:0000313" key="7">
    <source>
        <dbReference type="Proteomes" id="UP001165160"/>
    </source>
</evidence>
<dbReference type="SUPFAM" id="SSF75217">
    <property type="entry name" value="alpha/beta knot"/>
    <property type="match status" value="1"/>
</dbReference>
<dbReference type="Gene3D" id="3.40.1280.10">
    <property type="match status" value="1"/>
</dbReference>
<comment type="caution">
    <text evidence="6">The sequence shown here is derived from an EMBL/GenBank/DDBJ whole genome shotgun (WGS) entry which is preliminary data.</text>
</comment>
<keyword evidence="1" id="KW-0489">Methyltransferase</keyword>
<evidence type="ECO:0000256" key="1">
    <source>
        <dbReference type="ARBA" id="ARBA00022603"/>
    </source>
</evidence>
<dbReference type="Pfam" id="PF02590">
    <property type="entry name" value="SPOUT_MTase"/>
    <property type="match status" value="1"/>
</dbReference>
<feature type="signal peptide" evidence="5">
    <location>
        <begin position="1"/>
        <end position="22"/>
    </location>
</feature>
<dbReference type="GO" id="GO:0006364">
    <property type="term" value="P:rRNA processing"/>
    <property type="evidence" value="ECO:0007669"/>
    <property type="project" value="InterPro"/>
</dbReference>
<dbReference type="InterPro" id="IPR003742">
    <property type="entry name" value="RlmH-like"/>
</dbReference>
<dbReference type="EMBL" id="BRXX01000324">
    <property type="protein sequence ID" value="GMI05015.1"/>
    <property type="molecule type" value="Genomic_DNA"/>
</dbReference>
<feature type="chain" id="PRO_5040731116" description="Ribosomal RNA large subunit methyltransferase H" evidence="5">
    <location>
        <begin position="23"/>
        <end position="189"/>
    </location>
</feature>
<dbReference type="HAMAP" id="MF_00658">
    <property type="entry name" value="23SrRNA_methyltr_H"/>
    <property type="match status" value="1"/>
</dbReference>
<dbReference type="Proteomes" id="UP001165160">
    <property type="component" value="Unassembled WGS sequence"/>
</dbReference>
<proteinExistence type="inferred from homology"/>
<evidence type="ECO:0000256" key="4">
    <source>
        <dbReference type="ARBA" id="ARBA00038303"/>
    </source>
</evidence>
<evidence type="ECO:0000256" key="2">
    <source>
        <dbReference type="ARBA" id="ARBA00022679"/>
    </source>
</evidence>
<keyword evidence="5" id="KW-0732">Signal</keyword>
<evidence type="ECO:0000313" key="6">
    <source>
        <dbReference type="EMBL" id="GMI05015.1"/>
    </source>
</evidence>
<dbReference type="PANTHER" id="PTHR33603">
    <property type="entry name" value="METHYLTRANSFERASE"/>
    <property type="match status" value="1"/>
</dbReference>
<protein>
    <recommendedName>
        <fullName evidence="8">Ribosomal RNA large subunit methyltransferase H</fullName>
    </recommendedName>
</protein>
<accession>A0A9W7C8K1</accession>
<organism evidence="6 7">
    <name type="scientific">Triparma verrucosa</name>
    <dbReference type="NCBI Taxonomy" id="1606542"/>
    <lineage>
        <taxon>Eukaryota</taxon>
        <taxon>Sar</taxon>
        <taxon>Stramenopiles</taxon>
        <taxon>Ochrophyta</taxon>
        <taxon>Bolidophyceae</taxon>
        <taxon>Parmales</taxon>
        <taxon>Triparmaceae</taxon>
        <taxon>Triparma</taxon>
    </lineage>
</organism>
<reference evidence="7" key="1">
    <citation type="journal article" date="2023" name="Commun. Biol.">
        <title>Genome analysis of Parmales, the sister group of diatoms, reveals the evolutionary specialization of diatoms from phago-mixotrophs to photoautotrophs.</title>
        <authorList>
            <person name="Ban H."/>
            <person name="Sato S."/>
            <person name="Yoshikawa S."/>
            <person name="Yamada K."/>
            <person name="Nakamura Y."/>
            <person name="Ichinomiya M."/>
            <person name="Sato N."/>
            <person name="Blanc-Mathieu R."/>
            <person name="Endo H."/>
            <person name="Kuwata A."/>
            <person name="Ogata H."/>
        </authorList>
    </citation>
    <scope>NUCLEOTIDE SEQUENCE [LARGE SCALE GENOMIC DNA]</scope>
    <source>
        <strain evidence="7">NIES 3699</strain>
    </source>
</reference>
<evidence type="ECO:0000256" key="5">
    <source>
        <dbReference type="SAM" id="SignalP"/>
    </source>
</evidence>
<evidence type="ECO:0008006" key="8">
    <source>
        <dbReference type="Google" id="ProtNLM"/>
    </source>
</evidence>
<dbReference type="GO" id="GO:0032259">
    <property type="term" value="P:methylation"/>
    <property type="evidence" value="ECO:0007669"/>
    <property type="project" value="UniProtKB-KW"/>
</dbReference>
<gene>
    <name evidence="6" type="ORF">TrVE_jg8190</name>
</gene>
<dbReference type="InterPro" id="IPR029026">
    <property type="entry name" value="tRNA_m1G_MTases_N"/>
</dbReference>